<reference evidence="2" key="1">
    <citation type="submission" date="2015-09" db="EMBL/GenBank/DDBJ databases">
        <title>Draft Genome Sequences of Two Novel Amoeba-resistant Intranuclear Bacteria, Candidatus Berkiella cookevillensis and Candidatus Berkiella aquae.</title>
        <authorList>
            <person name="Mehari Y.T."/>
            <person name="Arivett B.A."/>
            <person name="Farone A.L."/>
            <person name="Gunderson J.H."/>
            <person name="Farone M.B."/>
        </authorList>
    </citation>
    <scope>NUCLEOTIDE SEQUENCE [LARGE SCALE GENOMIC DNA]</scope>
    <source>
        <strain evidence="2">CC99</strain>
    </source>
</reference>
<evidence type="ECO:0000313" key="4">
    <source>
        <dbReference type="Proteomes" id="UP000051494"/>
    </source>
</evidence>
<feature type="region of interest" description="Disordered" evidence="1">
    <location>
        <begin position="129"/>
        <end position="163"/>
    </location>
</feature>
<evidence type="ECO:0000256" key="1">
    <source>
        <dbReference type="SAM" id="MobiDB-lite"/>
    </source>
</evidence>
<protein>
    <submittedName>
        <fullName evidence="2">Uncharacterized protein</fullName>
    </submittedName>
</protein>
<gene>
    <name evidence="3" type="ORF">CC99x_004280</name>
    <name evidence="2" type="ORF">CC99x_01565</name>
</gene>
<name>A0A0Q9YPJ7_9GAMM</name>
<organism evidence="2">
    <name type="scientific">Candidatus Berkiella cookevillensis</name>
    <dbReference type="NCBI Taxonomy" id="437022"/>
    <lineage>
        <taxon>Bacteria</taxon>
        <taxon>Pseudomonadati</taxon>
        <taxon>Pseudomonadota</taxon>
        <taxon>Gammaproteobacteria</taxon>
        <taxon>Candidatus Berkiellales</taxon>
        <taxon>Candidatus Berkiellaceae</taxon>
        <taxon>Candidatus Berkiella</taxon>
    </lineage>
</organism>
<sequence>MLSFKTVQTALPLATKVQLNNLVTAIRDASKLNPLREIEDLYSTQEFLAVRNILAHQGVNNALKAHASLVAEIMIHAEAHMQHPVVILLADAGGHIEPDNTMKIPFAEEIRLKFAHICLHSPTTDVQINGSREHESYSIRPIEKRTKDKELSSSSSRYPSTQCPEVTGRLTAEELFDFFKAYQTLPVTQSSDQDYLEMILWTIQNRRTKDIATIKNSAFEQVQFANQDKIISLINQTKMEDGQQYVRNFIEKSLKGNEAAFLKFIQQIVAKPLPYNLGCLEESLQHPSTIALLSNNIYTLLDIARSNANLTAATLLEKLESSIISSAPVMTTAYDTSMPRETAIIHPISEASCSSQRMEVPTQSILSPEVAAIVDAYTSKAHKDVVYGLKSEVLHVFNDLNPETVRAFGNISIHTAANVLKFQKMPIDTQIDTLLQMQALVEQQHAKKKMLAKS</sequence>
<keyword evidence="4" id="KW-1185">Reference proteome</keyword>
<proteinExistence type="predicted"/>
<dbReference type="AlphaFoldDB" id="A0A0Q9YPJ7"/>
<evidence type="ECO:0000313" key="2">
    <source>
        <dbReference type="EMBL" id="KRG18353.1"/>
    </source>
</evidence>
<accession>A0A0Q9YPJ7</accession>
<dbReference type="EMBL" id="LKHV01000007">
    <property type="protein sequence ID" value="KRG18353.1"/>
    <property type="molecule type" value="Genomic_DNA"/>
</dbReference>
<comment type="caution">
    <text evidence="2">The sequence shown here is derived from an EMBL/GenBank/DDBJ whole genome shotgun (WGS) entry which is preliminary data.</text>
</comment>
<reference evidence="3" key="3">
    <citation type="submission" date="2021-06" db="EMBL/GenBank/DDBJ databases">
        <title>Genomic Description and Analysis of Intracellular Bacteria, Candidatus Berkiella cookevillensis and Candidatus Berkiella aquae.</title>
        <authorList>
            <person name="Kidane D.T."/>
            <person name="Mehari Y.T."/>
            <person name="Rice F.C."/>
            <person name="Arivett B.A."/>
            <person name="Farone A.L."/>
            <person name="Berk S.G."/>
            <person name="Farone M.B."/>
        </authorList>
    </citation>
    <scope>NUCLEOTIDE SEQUENCE</scope>
    <source>
        <strain evidence="3">CC99</strain>
    </source>
</reference>
<reference evidence="3" key="2">
    <citation type="journal article" date="2016" name="Genome Announc.">
        <title>Draft Genome Sequences of Two Novel Amoeba-Resistant Intranuclear Bacteria, 'Candidatus Berkiella cookevillensis' and 'Candidatus Berkiella aquae'.</title>
        <authorList>
            <person name="Mehari Y.T."/>
            <person name="Arivett B.A."/>
            <person name="Farone A.L."/>
            <person name="Gunderson J.H."/>
            <person name="Farone M.B."/>
        </authorList>
    </citation>
    <scope>NUCLEOTIDE SEQUENCE</scope>
    <source>
        <strain evidence="3">CC99</strain>
    </source>
</reference>
<dbReference type="EMBL" id="LKHV02000001">
    <property type="protein sequence ID" value="MCS5708116.1"/>
    <property type="molecule type" value="Genomic_DNA"/>
</dbReference>
<feature type="compositionally biased region" description="Basic and acidic residues" evidence="1">
    <location>
        <begin position="131"/>
        <end position="151"/>
    </location>
</feature>
<dbReference type="Proteomes" id="UP000051494">
    <property type="component" value="Unassembled WGS sequence"/>
</dbReference>
<evidence type="ECO:0000313" key="3">
    <source>
        <dbReference type="EMBL" id="MCS5708116.1"/>
    </source>
</evidence>
<dbReference type="RefSeq" id="WP_057624656.1">
    <property type="nucleotide sequence ID" value="NZ_LKHV02000001.1"/>
</dbReference>
<feature type="compositionally biased region" description="Polar residues" evidence="1">
    <location>
        <begin position="152"/>
        <end position="163"/>
    </location>
</feature>